<evidence type="ECO:0000313" key="2">
    <source>
        <dbReference type="EMBL" id="MBD1425686.1"/>
    </source>
</evidence>
<keyword evidence="1" id="KW-0812">Transmembrane</keyword>
<feature type="transmembrane region" description="Helical" evidence="1">
    <location>
        <begin position="119"/>
        <end position="140"/>
    </location>
</feature>
<dbReference type="Pfam" id="PF06197">
    <property type="entry name" value="DUF998"/>
    <property type="match status" value="1"/>
</dbReference>
<feature type="transmembrane region" description="Helical" evidence="1">
    <location>
        <begin position="49"/>
        <end position="69"/>
    </location>
</feature>
<feature type="transmembrane region" description="Helical" evidence="1">
    <location>
        <begin position="7"/>
        <end position="29"/>
    </location>
</feature>
<evidence type="ECO:0000256" key="1">
    <source>
        <dbReference type="SAM" id="Phobius"/>
    </source>
</evidence>
<keyword evidence="3" id="KW-1185">Reference proteome</keyword>
<reference evidence="2 3" key="1">
    <citation type="submission" date="2020-08" db="EMBL/GenBank/DDBJ databases">
        <title>Sphingobacterium sp. DN00404 isolated from aquaculture water.</title>
        <authorList>
            <person name="Zhang M."/>
        </authorList>
    </citation>
    <scope>NUCLEOTIDE SEQUENCE [LARGE SCALE GENOMIC DNA]</scope>
    <source>
        <strain evidence="2 3">KCTC 32294</strain>
    </source>
</reference>
<feature type="transmembrane region" description="Helical" evidence="1">
    <location>
        <begin position="186"/>
        <end position="206"/>
    </location>
</feature>
<dbReference type="Proteomes" id="UP000606494">
    <property type="component" value="Unassembled WGS sequence"/>
</dbReference>
<organism evidence="2 3">
    <name type="scientific">Sphingobacterium arenae</name>
    <dbReference type="NCBI Taxonomy" id="1280598"/>
    <lineage>
        <taxon>Bacteria</taxon>
        <taxon>Pseudomonadati</taxon>
        <taxon>Bacteroidota</taxon>
        <taxon>Sphingobacteriia</taxon>
        <taxon>Sphingobacteriales</taxon>
        <taxon>Sphingobacteriaceae</taxon>
        <taxon>Sphingobacterium</taxon>
    </lineage>
</organism>
<feature type="transmembrane region" description="Helical" evidence="1">
    <location>
        <begin position="152"/>
        <end position="174"/>
    </location>
</feature>
<accession>A0ABR7Y348</accession>
<dbReference type="InterPro" id="IPR009339">
    <property type="entry name" value="DUF998"/>
</dbReference>
<protein>
    <submittedName>
        <fullName evidence="2">DUF998 domain-containing protein</fullName>
    </submittedName>
</protein>
<name>A0ABR7Y348_9SPHI</name>
<sequence length="214" mass="23870">MNYNTQSLARISIISSGLFILLLAFLHIIKTEINPAWQPISEYALGNNGWMMRLAFFSMSLATIVAAFASTKIFKKISGQIGVILLLLSSIGFLLAGLFNTDPTTVSNENMTTNGTIHSIGAGLAGMIVFASLFFLWQVYKNPLLREIRFPLFYATILLWFSEIVLVISMAIYLPKNEGNLGPEVLVGWQGRFMILCSALWIIILMKQIKKVKL</sequence>
<evidence type="ECO:0000313" key="3">
    <source>
        <dbReference type="Proteomes" id="UP000606494"/>
    </source>
</evidence>
<feature type="transmembrane region" description="Helical" evidence="1">
    <location>
        <begin position="81"/>
        <end position="99"/>
    </location>
</feature>
<dbReference type="EMBL" id="JACNYK010000002">
    <property type="protein sequence ID" value="MBD1425686.1"/>
    <property type="molecule type" value="Genomic_DNA"/>
</dbReference>
<keyword evidence="1" id="KW-0472">Membrane</keyword>
<dbReference type="RefSeq" id="WP_190308832.1">
    <property type="nucleotide sequence ID" value="NZ_JACNYK010000002.1"/>
</dbReference>
<proteinExistence type="predicted"/>
<comment type="caution">
    <text evidence="2">The sequence shown here is derived from an EMBL/GenBank/DDBJ whole genome shotgun (WGS) entry which is preliminary data.</text>
</comment>
<gene>
    <name evidence="2" type="ORF">H8B17_08840</name>
</gene>
<keyword evidence="1" id="KW-1133">Transmembrane helix</keyword>